<evidence type="ECO:0000256" key="5">
    <source>
        <dbReference type="SAM" id="Phobius"/>
    </source>
</evidence>
<feature type="compositionally biased region" description="Polar residues" evidence="4">
    <location>
        <begin position="125"/>
        <end position="139"/>
    </location>
</feature>
<sequence>MCQMIGKRRMAIPLSVKQDIPRLILVLIMGPIITIVIILPTCTKDLLSLILVLIVPTVIIQTGMYQRPPPPHLGTHNPHSDNSASIYQRPPPPHTGSHNPHSNNSTHMYQRPPPPHTGTRRPHSDNSSIMHQTPSPAHTNTDHSHSDISTNMYQRPPPPNHHPHNDNSTSMHRTPPPPHTDSHRLHSDNSSDMYQAHEYSTYPENARTRDQNRFSSNYARDSSTPSTHEHQKNVQQTFHEMSPQHQRHHRETNRPPPSLLSLQLPPNVGQQRKDSFAPGKHQAYPPELKRPPRFSQPSYHARQSVSDKATTHQPSIPIHRLPSDNLPKPAASNMSPELKRSRLLKPDYLYEAGQRQISPPDFRRDYHSEPSNTTPEMNRPRLLQPDYLKASGHSQTLSPDYRRGPGLLQPQHLHKSHNTVEQPQQTFKKRVRQSRWCPVESNPQTDNPERNVEDNWKHDGNISQSLGPPANFELKPYVPKRFQDSGEQNNGKAVDVGTTDNAREKNDADTLLPSLTLKTPIVVIAAINEGVVDRLPVKQAINLAGHTSAVNHIKWNVSQYSHLLASASMDKKVKIWDVITDKKCVQTLSFHTAGIKDISWNHSGKQLISCGFDKNARLCDVETGQELECFNHPSYVTCIRYHPQEPNVFISGIYDSAILCWDIRSKKIIRDYRGQFGQILDLQFMSGGSEFLCSTDVVSRDSSDRTIIAWDFQSGAVLSNQIYHEKYTCPCLRVHPCDNSFIAQSNGDYIAYFSTIRPYKMNKNKRSEGHKVSGYQIGCDFSPNGKMIVSGSSDGKVYFYDNKTGRQAHQMECHKEACTDVAYHHTISGMVATCSWDGSVSVLQ</sequence>
<keyword evidence="1 3" id="KW-0853">WD repeat</keyword>
<evidence type="ECO:0000256" key="1">
    <source>
        <dbReference type="ARBA" id="ARBA00022574"/>
    </source>
</evidence>
<gene>
    <name evidence="7" type="primary">LOC102804077</name>
</gene>
<evidence type="ECO:0000313" key="6">
    <source>
        <dbReference type="Proteomes" id="UP000694865"/>
    </source>
</evidence>
<protein>
    <submittedName>
        <fullName evidence="7">WD repeat-containing protein 25-like</fullName>
    </submittedName>
</protein>
<evidence type="ECO:0000256" key="3">
    <source>
        <dbReference type="PROSITE-ProRule" id="PRU00221"/>
    </source>
</evidence>
<keyword evidence="5" id="KW-0472">Membrane</keyword>
<dbReference type="InterPro" id="IPR036322">
    <property type="entry name" value="WD40_repeat_dom_sf"/>
</dbReference>
<feature type="repeat" description="WD" evidence="3">
    <location>
        <begin position="543"/>
        <end position="578"/>
    </location>
</feature>
<dbReference type="SUPFAM" id="SSF50978">
    <property type="entry name" value="WD40 repeat-like"/>
    <property type="match status" value="1"/>
</dbReference>
<dbReference type="InterPro" id="IPR015943">
    <property type="entry name" value="WD40/YVTN_repeat-like_dom_sf"/>
</dbReference>
<dbReference type="PANTHER" id="PTHR44566:SF1">
    <property type="entry name" value="WD REPEAT-CONTAINING PROTEIN 25"/>
    <property type="match status" value="1"/>
</dbReference>
<feature type="compositionally biased region" description="Polar residues" evidence="4">
    <location>
        <begin position="96"/>
        <end position="108"/>
    </location>
</feature>
<dbReference type="Pfam" id="PF00400">
    <property type="entry name" value="WD40"/>
    <property type="match status" value="4"/>
</dbReference>
<reference evidence="7" key="1">
    <citation type="submission" date="2025-08" db="UniProtKB">
        <authorList>
            <consortium name="RefSeq"/>
        </authorList>
    </citation>
    <scope>IDENTIFICATION</scope>
    <source>
        <tissue evidence="7">Testes</tissue>
    </source>
</reference>
<feature type="region of interest" description="Disordered" evidence="4">
    <location>
        <begin position="69"/>
        <end position="189"/>
    </location>
</feature>
<feature type="transmembrane region" description="Helical" evidence="5">
    <location>
        <begin position="20"/>
        <end position="40"/>
    </location>
</feature>
<feature type="repeat" description="WD" evidence="3">
    <location>
        <begin position="781"/>
        <end position="810"/>
    </location>
</feature>
<organism evidence="6 7">
    <name type="scientific">Saccoglossus kowalevskii</name>
    <name type="common">Acorn worm</name>
    <dbReference type="NCBI Taxonomy" id="10224"/>
    <lineage>
        <taxon>Eukaryota</taxon>
        <taxon>Metazoa</taxon>
        <taxon>Hemichordata</taxon>
        <taxon>Enteropneusta</taxon>
        <taxon>Harrimaniidae</taxon>
        <taxon>Saccoglossus</taxon>
    </lineage>
</organism>
<dbReference type="GeneID" id="102804077"/>
<dbReference type="PROSITE" id="PS50082">
    <property type="entry name" value="WD_REPEATS_2"/>
    <property type="match status" value="3"/>
</dbReference>
<evidence type="ECO:0000313" key="7">
    <source>
        <dbReference type="RefSeq" id="XP_006813660.1"/>
    </source>
</evidence>
<keyword evidence="6" id="KW-1185">Reference proteome</keyword>
<feature type="region of interest" description="Disordered" evidence="4">
    <location>
        <begin position="413"/>
        <end position="451"/>
    </location>
</feature>
<feature type="region of interest" description="Disordered" evidence="4">
    <location>
        <begin position="481"/>
        <end position="502"/>
    </location>
</feature>
<dbReference type="PROSITE" id="PS50294">
    <property type="entry name" value="WD_REPEATS_REGION"/>
    <property type="match status" value="1"/>
</dbReference>
<dbReference type="PROSITE" id="PS00678">
    <property type="entry name" value="WD_REPEATS_1"/>
    <property type="match status" value="1"/>
</dbReference>
<dbReference type="PANTHER" id="PTHR44566">
    <property type="entry name" value="TRANSDUCIN/WD40 REPEAT-LIKE SUPERFAMILY PROTEIN"/>
    <property type="match status" value="1"/>
</dbReference>
<feature type="compositionally biased region" description="Polar residues" evidence="4">
    <location>
        <begin position="295"/>
        <end position="314"/>
    </location>
</feature>
<feature type="compositionally biased region" description="Basic and acidic residues" evidence="4">
    <location>
        <begin position="180"/>
        <end position="189"/>
    </location>
</feature>
<name>A0ABM0M0W9_SACKO</name>
<feature type="region of interest" description="Disordered" evidence="4">
    <location>
        <begin position="353"/>
        <end position="381"/>
    </location>
</feature>
<feature type="region of interest" description="Disordered" evidence="4">
    <location>
        <begin position="239"/>
        <end position="340"/>
    </location>
</feature>
<proteinExistence type="predicted"/>
<keyword evidence="5" id="KW-1133">Transmembrane helix</keyword>
<feature type="transmembrane region" description="Helical" evidence="5">
    <location>
        <begin position="46"/>
        <end position="65"/>
    </location>
</feature>
<dbReference type="InterPro" id="IPR001680">
    <property type="entry name" value="WD40_rpt"/>
</dbReference>
<dbReference type="InterPro" id="IPR019775">
    <property type="entry name" value="WD40_repeat_CS"/>
</dbReference>
<feature type="repeat" description="WD" evidence="3">
    <location>
        <begin position="629"/>
        <end position="671"/>
    </location>
</feature>
<dbReference type="SMART" id="SM00320">
    <property type="entry name" value="WD40"/>
    <property type="match status" value="6"/>
</dbReference>
<dbReference type="InterPro" id="IPR053053">
    <property type="entry name" value="WD_repeat_protein"/>
</dbReference>
<dbReference type="CDD" id="cd00200">
    <property type="entry name" value="WD40"/>
    <property type="match status" value="1"/>
</dbReference>
<dbReference type="Gene3D" id="2.130.10.10">
    <property type="entry name" value="YVTN repeat-like/Quinoprotein amine dehydrogenase"/>
    <property type="match status" value="1"/>
</dbReference>
<keyword evidence="2" id="KW-0677">Repeat</keyword>
<evidence type="ECO:0000256" key="2">
    <source>
        <dbReference type="ARBA" id="ARBA00022737"/>
    </source>
</evidence>
<keyword evidence="5" id="KW-0812">Transmembrane</keyword>
<accession>A0ABM0M0W9</accession>
<dbReference type="RefSeq" id="XP_006813660.1">
    <property type="nucleotide sequence ID" value="XM_006813597.1"/>
</dbReference>
<dbReference type="Proteomes" id="UP000694865">
    <property type="component" value="Unplaced"/>
</dbReference>
<evidence type="ECO:0000256" key="4">
    <source>
        <dbReference type="SAM" id="MobiDB-lite"/>
    </source>
</evidence>